<keyword evidence="2" id="KW-1185">Reference proteome</keyword>
<dbReference type="KEGG" id="nde:NIDE3640"/>
<reference evidence="1 2" key="1">
    <citation type="journal article" date="2010" name="Proc. Natl. Acad. Sci. U.S.A.">
        <title>A Nitrospira metagenome illuminates the physiology and evolution of globally important nitrite-oxidizing bacteria.</title>
        <authorList>
            <person name="Lucker S."/>
            <person name="Wagner M."/>
            <person name="Maixner F."/>
            <person name="Pelletier E."/>
            <person name="Koch H."/>
            <person name="Vacherie B."/>
            <person name="Rattei T."/>
            <person name="Sinninghe Damste J."/>
            <person name="Spieck E."/>
            <person name="Le Paslier D."/>
            <person name="Daims H."/>
        </authorList>
    </citation>
    <scope>NUCLEOTIDE SEQUENCE [LARGE SCALE GENOMIC DNA]</scope>
</reference>
<dbReference type="EMBL" id="FP929003">
    <property type="protein sequence ID" value="CBK43319.1"/>
    <property type="molecule type" value="Genomic_DNA"/>
</dbReference>
<evidence type="ECO:0000313" key="2">
    <source>
        <dbReference type="Proteomes" id="UP000001660"/>
    </source>
</evidence>
<gene>
    <name evidence="1" type="ORF">NIDE3640</name>
</gene>
<dbReference type="HOGENOM" id="CLU_2536359_0_0_0"/>
<accession>D8P7H3</accession>
<organism evidence="1 2">
    <name type="scientific">Nitrospira defluvii</name>
    <dbReference type="NCBI Taxonomy" id="330214"/>
    <lineage>
        <taxon>Bacteria</taxon>
        <taxon>Pseudomonadati</taxon>
        <taxon>Nitrospirota</taxon>
        <taxon>Nitrospiria</taxon>
        <taxon>Nitrospirales</taxon>
        <taxon>Nitrospiraceae</taxon>
        <taxon>Nitrospira</taxon>
    </lineage>
</organism>
<dbReference type="AlphaFoldDB" id="D8P7H3"/>
<sequence length="83" mass="9529">MLPDRFCDTIPHRHDASHPYRAGHLAIVRVCRQSVRHTSLPDQLQADSLCGASHRRTIAERGWRRLTFGDDPGGWRRGDTEVR</sequence>
<dbReference type="Proteomes" id="UP000001660">
    <property type="component" value="Chromosome"/>
</dbReference>
<evidence type="ECO:0000313" key="1">
    <source>
        <dbReference type="EMBL" id="CBK43319.1"/>
    </source>
</evidence>
<protein>
    <submittedName>
        <fullName evidence="1">Uncharacterized protein</fullName>
    </submittedName>
</protein>
<name>D8P7H3_9BACT</name>
<dbReference type="STRING" id="330214.NIDE3640"/>
<proteinExistence type="predicted"/>